<gene>
    <name evidence="9" type="ORF">BOKJ2_LOCUS12087</name>
</gene>
<evidence type="ECO:0000256" key="5">
    <source>
        <dbReference type="ARBA" id="ARBA00023136"/>
    </source>
</evidence>
<feature type="transmembrane region" description="Helical" evidence="7">
    <location>
        <begin position="583"/>
        <end position="607"/>
    </location>
</feature>
<dbReference type="InterPro" id="IPR000718">
    <property type="entry name" value="Peptidase_M13"/>
</dbReference>
<evidence type="ECO:0000256" key="3">
    <source>
        <dbReference type="ARBA" id="ARBA00022692"/>
    </source>
</evidence>
<dbReference type="InterPro" id="IPR024079">
    <property type="entry name" value="MetalloPept_cat_dom_sf"/>
</dbReference>
<dbReference type="GO" id="GO:0016485">
    <property type="term" value="P:protein processing"/>
    <property type="evidence" value="ECO:0007669"/>
    <property type="project" value="TreeGrafter"/>
</dbReference>
<keyword evidence="10" id="KW-1185">Reference proteome</keyword>
<dbReference type="SUPFAM" id="SSF55486">
    <property type="entry name" value="Metalloproteases ('zincins'), catalytic domain"/>
    <property type="match status" value="1"/>
</dbReference>
<keyword evidence="3 7" id="KW-0812">Transmembrane</keyword>
<feature type="transmembrane region" description="Helical" evidence="7">
    <location>
        <begin position="466"/>
        <end position="484"/>
    </location>
</feature>
<feature type="domain" description="Peptidase M13 C-terminal" evidence="8">
    <location>
        <begin position="231"/>
        <end position="400"/>
    </location>
</feature>
<dbReference type="InterPro" id="IPR018497">
    <property type="entry name" value="Peptidase_M13_C"/>
</dbReference>
<organism evidence="9 10">
    <name type="scientific">Bursaphelenchus okinawaensis</name>
    <dbReference type="NCBI Taxonomy" id="465554"/>
    <lineage>
        <taxon>Eukaryota</taxon>
        <taxon>Metazoa</taxon>
        <taxon>Ecdysozoa</taxon>
        <taxon>Nematoda</taxon>
        <taxon>Chromadorea</taxon>
        <taxon>Rhabditida</taxon>
        <taxon>Tylenchina</taxon>
        <taxon>Tylenchomorpha</taxon>
        <taxon>Aphelenchoidea</taxon>
        <taxon>Aphelenchoididae</taxon>
        <taxon>Bursaphelenchus</taxon>
    </lineage>
</organism>
<dbReference type="OrthoDB" id="5873741at2759"/>
<evidence type="ECO:0000256" key="4">
    <source>
        <dbReference type="ARBA" id="ARBA00022989"/>
    </source>
</evidence>
<dbReference type="AlphaFoldDB" id="A0A811LGY8"/>
<evidence type="ECO:0000259" key="8">
    <source>
        <dbReference type="Pfam" id="PF01431"/>
    </source>
</evidence>
<name>A0A811LGY8_9BILA</name>
<dbReference type="GO" id="GO:0004222">
    <property type="term" value="F:metalloendopeptidase activity"/>
    <property type="evidence" value="ECO:0007669"/>
    <property type="project" value="InterPro"/>
</dbReference>
<dbReference type="PROSITE" id="PS51885">
    <property type="entry name" value="NEPRILYSIN"/>
    <property type="match status" value="1"/>
</dbReference>
<evidence type="ECO:0000256" key="2">
    <source>
        <dbReference type="ARBA" id="ARBA00007357"/>
    </source>
</evidence>
<dbReference type="InterPro" id="IPR036259">
    <property type="entry name" value="MFS_trans_sf"/>
</dbReference>
<keyword evidence="4 7" id="KW-1133">Transmembrane helix</keyword>
<evidence type="ECO:0000256" key="7">
    <source>
        <dbReference type="SAM" id="Phobius"/>
    </source>
</evidence>
<feature type="region of interest" description="Disordered" evidence="6">
    <location>
        <begin position="410"/>
        <end position="434"/>
    </location>
</feature>
<dbReference type="GO" id="GO:0005886">
    <property type="term" value="C:plasma membrane"/>
    <property type="evidence" value="ECO:0007669"/>
    <property type="project" value="TreeGrafter"/>
</dbReference>
<evidence type="ECO:0000313" key="9">
    <source>
        <dbReference type="EMBL" id="CAD5226456.1"/>
    </source>
</evidence>
<dbReference type="InterPro" id="IPR006214">
    <property type="entry name" value="Bax_inhibitor_1-related"/>
</dbReference>
<dbReference type="Gene3D" id="3.40.390.10">
    <property type="entry name" value="Collagenase (Catalytic Domain)"/>
    <property type="match status" value="1"/>
</dbReference>
<keyword evidence="5 7" id="KW-0472">Membrane</keyword>
<reference evidence="9" key="1">
    <citation type="submission" date="2020-09" db="EMBL/GenBank/DDBJ databases">
        <authorList>
            <person name="Kikuchi T."/>
        </authorList>
    </citation>
    <scope>NUCLEOTIDE SEQUENCE</scope>
    <source>
        <strain evidence="9">SH1</strain>
    </source>
</reference>
<dbReference type="SUPFAM" id="SSF103473">
    <property type="entry name" value="MFS general substrate transporter"/>
    <property type="match status" value="1"/>
</dbReference>
<dbReference type="Proteomes" id="UP000783686">
    <property type="component" value="Unassembled WGS sequence"/>
</dbReference>
<dbReference type="Pfam" id="PF01027">
    <property type="entry name" value="Bax1-I"/>
    <property type="match status" value="1"/>
</dbReference>
<feature type="transmembrane region" description="Helical" evidence="7">
    <location>
        <begin position="550"/>
        <end position="571"/>
    </location>
</feature>
<dbReference type="EMBL" id="CAJFCW020000005">
    <property type="protein sequence ID" value="CAG9122207.1"/>
    <property type="molecule type" value="Genomic_DNA"/>
</dbReference>
<comment type="caution">
    <text evidence="9">The sequence shown here is derived from an EMBL/GenBank/DDBJ whole genome shotgun (WGS) entry which is preliminary data.</text>
</comment>
<proteinExistence type="inferred from homology"/>
<feature type="transmembrane region" description="Helical" evidence="7">
    <location>
        <begin position="527"/>
        <end position="544"/>
    </location>
</feature>
<dbReference type="PANTHER" id="PTHR11733">
    <property type="entry name" value="ZINC METALLOPROTEASE FAMILY M13 NEPRILYSIN-RELATED"/>
    <property type="match status" value="1"/>
</dbReference>
<feature type="compositionally biased region" description="Basic and acidic residues" evidence="6">
    <location>
        <begin position="413"/>
        <end position="425"/>
    </location>
</feature>
<evidence type="ECO:0000256" key="1">
    <source>
        <dbReference type="ARBA" id="ARBA00004141"/>
    </source>
</evidence>
<protein>
    <recommendedName>
        <fullName evidence="8">Peptidase M13 C-terminal domain-containing protein</fullName>
    </recommendedName>
</protein>
<dbReference type="PANTHER" id="PTHR11733:SF167">
    <property type="entry name" value="FI17812P1-RELATED"/>
    <property type="match status" value="1"/>
</dbReference>
<feature type="transmembrane region" description="Helical" evidence="7">
    <location>
        <begin position="496"/>
        <end position="515"/>
    </location>
</feature>
<dbReference type="Pfam" id="PF01431">
    <property type="entry name" value="Peptidase_M13"/>
    <property type="match status" value="1"/>
</dbReference>
<evidence type="ECO:0000313" key="10">
    <source>
        <dbReference type="Proteomes" id="UP000614601"/>
    </source>
</evidence>
<comment type="subcellular location">
    <subcellularLocation>
        <location evidence="1">Membrane</location>
        <topology evidence="1">Multi-pass membrane protein</topology>
    </subcellularLocation>
</comment>
<sequence length="678" mass="77732">MDNKARFMENMITVRYKPCDDFFKYAGGNKTKTDIEDTEKALILQMFNDDSLFKKKEGRAALLNELLGSILFDEGYVFNNCAVYMSDNFPIALNKLAIDTLKKDRENYKKFKKQFFTYADLIMHEANVTISTSTEILDEHKEDLIANLEKNKFAFFEQSLYKDDIFDEVNGKLELTHPRHSRLYNNLRVLLKYDAEKEHHTHRLIPSMTQNQASHANLVQTNFFHWGPFLYPMYDPSFPHILGFSSIGFVMAHEMAHTYAFASRVYPEFEENRQCLLSFYSNQCSEDKKVCIDPELTYVENVADQLGFIWAYSAYKRMESVQDVGKRPRGKKLNKLSNDKMFFLNYAQIMHFYQNWEDYDDKKPHSPSSVRAWGPLANLPAFTNEFKCPKESKYNPKKKCPMFVAQTMVNDPKGSKEGKSSKDGEGGADGEEEKQEVVVVEVEKPSPPIISTDSERRRFIMKTSGLILAMLVIATCLLMLPFIFQSLRLFLIKHWYIALIVSIFYLCFTITVACFCHSCLMRSPVNYFILVAYAFITGLFLMCICATYSIFAILVAMVATVACVLATLIFAATCNKDLTSMWFACFIIGIVLLVTCFGAGIICIFVPPTVAFWISIIISMAFVLYYMFHMTITIQSIIGGKNRKIVFSEQAYAVAALLIFVDIIGLFLNLLNLANLIR</sequence>
<dbReference type="EMBL" id="CAJFDH010000005">
    <property type="protein sequence ID" value="CAD5226456.1"/>
    <property type="molecule type" value="Genomic_DNA"/>
</dbReference>
<dbReference type="Proteomes" id="UP000614601">
    <property type="component" value="Unassembled WGS sequence"/>
</dbReference>
<comment type="similarity">
    <text evidence="2">Belongs to the peptidase M13 family.</text>
</comment>
<feature type="transmembrane region" description="Helical" evidence="7">
    <location>
        <begin position="651"/>
        <end position="671"/>
    </location>
</feature>
<accession>A0A811LGY8</accession>
<feature type="transmembrane region" description="Helical" evidence="7">
    <location>
        <begin position="613"/>
        <end position="639"/>
    </location>
</feature>
<evidence type="ECO:0000256" key="6">
    <source>
        <dbReference type="SAM" id="MobiDB-lite"/>
    </source>
</evidence>